<comment type="caution">
    <text evidence="1">The sequence shown here is derived from an EMBL/GenBank/DDBJ whole genome shotgun (WGS) entry which is preliminary data.</text>
</comment>
<gene>
    <name evidence="1" type="ORF">LCGC14_0941560</name>
</gene>
<sequence length="37" mass="4289">MIVSDEKNPNQKFIRATEIMIEAKIGTKLEELKENLN</sequence>
<name>A0A0F9P627_9ZZZZ</name>
<organism evidence="1">
    <name type="scientific">marine sediment metagenome</name>
    <dbReference type="NCBI Taxonomy" id="412755"/>
    <lineage>
        <taxon>unclassified sequences</taxon>
        <taxon>metagenomes</taxon>
        <taxon>ecological metagenomes</taxon>
    </lineage>
</organism>
<accession>A0A0F9P627</accession>
<dbReference type="AlphaFoldDB" id="A0A0F9P627"/>
<dbReference type="EMBL" id="LAZR01003297">
    <property type="protein sequence ID" value="KKN19857.1"/>
    <property type="molecule type" value="Genomic_DNA"/>
</dbReference>
<protein>
    <submittedName>
        <fullName evidence="1">Uncharacterized protein</fullName>
    </submittedName>
</protein>
<evidence type="ECO:0000313" key="1">
    <source>
        <dbReference type="EMBL" id="KKN19857.1"/>
    </source>
</evidence>
<proteinExistence type="predicted"/>
<reference evidence="1" key="1">
    <citation type="journal article" date="2015" name="Nature">
        <title>Complex archaea that bridge the gap between prokaryotes and eukaryotes.</title>
        <authorList>
            <person name="Spang A."/>
            <person name="Saw J.H."/>
            <person name="Jorgensen S.L."/>
            <person name="Zaremba-Niedzwiedzka K."/>
            <person name="Martijn J."/>
            <person name="Lind A.E."/>
            <person name="van Eijk R."/>
            <person name="Schleper C."/>
            <person name="Guy L."/>
            <person name="Ettema T.J."/>
        </authorList>
    </citation>
    <scope>NUCLEOTIDE SEQUENCE</scope>
</reference>